<proteinExistence type="predicted"/>
<dbReference type="SUPFAM" id="SSF48452">
    <property type="entry name" value="TPR-like"/>
    <property type="match status" value="1"/>
</dbReference>
<reference evidence="2" key="1">
    <citation type="submission" date="2016-10" db="EMBL/GenBank/DDBJ databases">
        <authorList>
            <person name="Varghese N."/>
            <person name="Submissions S."/>
        </authorList>
    </citation>
    <scope>NUCLEOTIDE SEQUENCE [LARGE SCALE GENOMIC DNA]</scope>
    <source>
        <strain evidence="2">BP1-148</strain>
    </source>
</reference>
<accession>A0A1G8AVL6</accession>
<dbReference type="EMBL" id="FNCQ01000021">
    <property type="protein sequence ID" value="SDH25009.1"/>
    <property type="molecule type" value="Genomic_DNA"/>
</dbReference>
<dbReference type="Gene3D" id="1.25.40.10">
    <property type="entry name" value="Tetratricopeptide repeat domain"/>
    <property type="match status" value="1"/>
</dbReference>
<dbReference type="InterPro" id="IPR011990">
    <property type="entry name" value="TPR-like_helical_dom_sf"/>
</dbReference>
<organism evidence="1 2">
    <name type="scientific">Prevotella communis</name>
    <dbReference type="NCBI Taxonomy" id="2913614"/>
    <lineage>
        <taxon>Bacteria</taxon>
        <taxon>Pseudomonadati</taxon>
        <taxon>Bacteroidota</taxon>
        <taxon>Bacteroidia</taxon>
        <taxon>Bacteroidales</taxon>
        <taxon>Prevotellaceae</taxon>
        <taxon>Prevotella</taxon>
    </lineage>
</organism>
<keyword evidence="2" id="KW-1185">Reference proteome</keyword>
<dbReference type="AlphaFoldDB" id="A0A1G8AVL6"/>
<name>A0A1G8AVL6_9BACT</name>
<sequence>MRKLLFIISLLSCMTHNMYGQAETSIGAVVETNSHLWRLEEMCRYPDSLTMKWEIRSKLANAKASIDMGDIYMTDCRTHTIHKPLIPLAKSFYQFADAFDTDTFRIVFPAITDSIPLISIHLSSVIKVDSILLPPNNLSSIGEVRYKVPFCNKTLKNRIDSVLYSDSLYSSGIDLYKKKQYQDAIISFEKCYAFDRLLDFEFLPFFFRSTRQRHYHDYSRVWLAHCYKKVGSEEKAKSLDPDYMLEPFDRKLVEKSDSIHNILHALSYKPNSEKEHLLSLQKICDYDSAALGVRHHRYALSLYELGQAYSSYRHFTKAKEIFQKSYN</sequence>
<protein>
    <recommendedName>
        <fullName evidence="3">Tetratricopeptide repeat-containing protein</fullName>
    </recommendedName>
</protein>
<gene>
    <name evidence="1" type="ORF">SAMN04487901_1212</name>
</gene>
<evidence type="ECO:0000313" key="2">
    <source>
        <dbReference type="Proteomes" id="UP000198779"/>
    </source>
</evidence>
<evidence type="ECO:0000313" key="1">
    <source>
        <dbReference type="EMBL" id="SDH25009.1"/>
    </source>
</evidence>
<evidence type="ECO:0008006" key="3">
    <source>
        <dbReference type="Google" id="ProtNLM"/>
    </source>
</evidence>
<dbReference type="Proteomes" id="UP000198779">
    <property type="component" value="Unassembled WGS sequence"/>
</dbReference>